<dbReference type="InParanoid" id="A0A2S8SW93"/>
<evidence type="ECO:0008006" key="4">
    <source>
        <dbReference type="Google" id="ProtNLM"/>
    </source>
</evidence>
<accession>A0A2S8SW93</accession>
<dbReference type="InterPro" id="IPR011047">
    <property type="entry name" value="Quinoprotein_ADH-like_sf"/>
</dbReference>
<dbReference type="InterPro" id="IPR015943">
    <property type="entry name" value="WD40/YVTN_repeat-like_dom_sf"/>
</dbReference>
<dbReference type="AlphaFoldDB" id="A0A2S8SW93"/>
<dbReference type="RefSeq" id="WP_105482371.1">
    <property type="nucleotide sequence ID" value="NZ_NIGF01000002.1"/>
</dbReference>
<keyword evidence="3" id="KW-1185">Reference proteome</keyword>
<dbReference type="Gene3D" id="2.130.10.10">
    <property type="entry name" value="YVTN repeat-like/Quinoprotein amine dehydrogenase"/>
    <property type="match status" value="2"/>
</dbReference>
<dbReference type="Proteomes" id="UP000237684">
    <property type="component" value="Unassembled WGS sequence"/>
</dbReference>
<evidence type="ECO:0000256" key="1">
    <source>
        <dbReference type="SAM" id="SignalP"/>
    </source>
</evidence>
<dbReference type="OrthoDB" id="9797097at2"/>
<reference evidence="2 3" key="1">
    <citation type="journal article" date="2018" name="Syst. Appl. Microbiol.">
        <title>Abditibacterium utsteinense sp. nov., the first cultivated member of candidate phylum FBP, isolated from ice-free Antarctic soil samples.</title>
        <authorList>
            <person name="Tahon G."/>
            <person name="Tytgat B."/>
            <person name="Lebbe L."/>
            <person name="Carlier A."/>
            <person name="Willems A."/>
        </authorList>
    </citation>
    <scope>NUCLEOTIDE SEQUENCE [LARGE SCALE GENOMIC DNA]</scope>
    <source>
        <strain evidence="2 3">LMG 29911</strain>
    </source>
</reference>
<feature type="signal peptide" evidence="1">
    <location>
        <begin position="1"/>
        <end position="23"/>
    </location>
</feature>
<dbReference type="EMBL" id="NIGF01000002">
    <property type="protein sequence ID" value="PQV65066.1"/>
    <property type="molecule type" value="Genomic_DNA"/>
</dbReference>
<sequence length="521" mass="57817">MKLRFVLAGALVLGAVWSGRAQIAPIRIASTFAPSIEPKNDAVFTSTREVRALAPIPVANGIWAATAGGVLEFNGEKWMKWTRQNGLPSHEALQITSIMHRPIVRFPTSIAERAGAKWEIRSAPVAENSPLHFRWKKQEVRVALDGLHFGGKLFPIPPQSNGTHISAALNLGPTLLIALYGDGLWNFDGQKWTRAASVPANAREITALAHDGRNLWIGTRRDGIFRRDKIVPPQKQHWQQTLQPGEPFSHNIQNFAAFRGVLWASTLDDGLVFRSGTNWKHVSTPVLSSSAPRQMLVFQHQLYVRHGGGLVDSFDGQIWTKNALKTIPRKGIYALAGDNKTLFAAGWGGWSEWDGATWTPHFEIAELKGVPILGLLLDGDYLWIATQSRGLGCFNRQTKSFRWFDERDNLPDDWITTLAQSGGKIYAGTFVGGLARLDGEKWHVFEELKGQNVTALAESNGKLWAATRNGIWEIEGDKATKVEKSWLDGEVQALLSTKNGMWIGARTSLNWLKSTKNEEAR</sequence>
<protein>
    <recommendedName>
        <fullName evidence="4">Two component regulator propeller</fullName>
    </recommendedName>
</protein>
<comment type="caution">
    <text evidence="2">The sequence shown here is derived from an EMBL/GenBank/DDBJ whole genome shotgun (WGS) entry which is preliminary data.</text>
</comment>
<organism evidence="2 3">
    <name type="scientific">Abditibacterium utsteinense</name>
    <dbReference type="NCBI Taxonomy" id="1960156"/>
    <lineage>
        <taxon>Bacteria</taxon>
        <taxon>Pseudomonadati</taxon>
        <taxon>Abditibacteriota</taxon>
        <taxon>Abditibacteriia</taxon>
        <taxon>Abditibacteriales</taxon>
        <taxon>Abditibacteriaceae</taxon>
        <taxon>Abditibacterium</taxon>
    </lineage>
</organism>
<evidence type="ECO:0000313" key="3">
    <source>
        <dbReference type="Proteomes" id="UP000237684"/>
    </source>
</evidence>
<keyword evidence="1" id="KW-0732">Signal</keyword>
<name>A0A2S8SW93_9BACT</name>
<feature type="chain" id="PRO_5015679301" description="Two component regulator propeller" evidence="1">
    <location>
        <begin position="24"/>
        <end position="521"/>
    </location>
</feature>
<evidence type="ECO:0000313" key="2">
    <source>
        <dbReference type="EMBL" id="PQV65066.1"/>
    </source>
</evidence>
<dbReference type="SUPFAM" id="SSF50998">
    <property type="entry name" value="Quinoprotein alcohol dehydrogenase-like"/>
    <property type="match status" value="1"/>
</dbReference>
<gene>
    <name evidence="2" type="ORF">B1R32_10273</name>
</gene>
<proteinExistence type="predicted"/>